<comment type="caution">
    <text evidence="10">Lacks conserved residue(s) required for the propagation of feature annotation.</text>
</comment>
<dbReference type="GO" id="GO:0007165">
    <property type="term" value="P:signal transduction"/>
    <property type="evidence" value="ECO:0007669"/>
    <property type="project" value="UniProtKB-KW"/>
</dbReference>
<dbReference type="GO" id="GO:0005549">
    <property type="term" value="F:odorant binding"/>
    <property type="evidence" value="ECO:0007669"/>
    <property type="project" value="InterPro"/>
</dbReference>
<evidence type="ECO:0000256" key="3">
    <source>
        <dbReference type="ARBA" id="ARBA00022606"/>
    </source>
</evidence>
<comment type="subcellular location">
    <subcellularLocation>
        <location evidence="1 10">Cell membrane</location>
        <topology evidence="1 10">Multi-pass membrane protein</topology>
    </subcellularLocation>
</comment>
<dbReference type="AlphaFoldDB" id="A0A6J2U989"/>
<name>A0A6J2U989_DROLE</name>
<dbReference type="Pfam" id="PF02949">
    <property type="entry name" value="7tm_6"/>
    <property type="match status" value="1"/>
</dbReference>
<keyword evidence="6 10" id="KW-1133">Transmembrane helix</keyword>
<evidence type="ECO:0000256" key="2">
    <source>
        <dbReference type="ARBA" id="ARBA00022475"/>
    </source>
</evidence>
<keyword evidence="4 10" id="KW-0812">Transmembrane</keyword>
<keyword evidence="5 10" id="KW-0552">Olfaction</keyword>
<dbReference type="PANTHER" id="PTHR21137:SF35">
    <property type="entry name" value="ODORANT RECEPTOR 19A-RELATED"/>
    <property type="match status" value="1"/>
</dbReference>
<evidence type="ECO:0000256" key="8">
    <source>
        <dbReference type="ARBA" id="ARBA00023170"/>
    </source>
</evidence>
<accession>A0A6J2U989</accession>
<evidence type="ECO:0000256" key="7">
    <source>
        <dbReference type="ARBA" id="ARBA00023136"/>
    </source>
</evidence>
<keyword evidence="2" id="KW-1003">Cell membrane</keyword>
<evidence type="ECO:0000256" key="9">
    <source>
        <dbReference type="ARBA" id="ARBA00023224"/>
    </source>
</evidence>
<keyword evidence="8 10" id="KW-0675">Receptor</keyword>
<evidence type="ECO:0000313" key="12">
    <source>
        <dbReference type="RefSeq" id="XP_030383737.1"/>
    </source>
</evidence>
<keyword evidence="7 10" id="KW-0472">Membrane</keyword>
<keyword evidence="9 10" id="KW-0807">Transducer</keyword>
<dbReference type="GeneID" id="115631186"/>
<sequence length="375" mass="42880">MADVPPDINSAAIYRVYWLYWRLMGVESNCQLVDVLMNIFVTFLFPFHLLIGLLGQRSLSNIFENLPITAACFFCSVKILCIRPKLKEIKIVERLLGELDKRANSWEERKYFDEVIRPQANFVWKSFLVAYFSTVIMATATVSMAGGRQMLYPAWFPYDVQATALRYWLSFGYQAVGNALTVLQNLTNDSYPPMTFCVVAGHVRMLALRIARIGQAGESAASNYKQLIDCIKDHQKLMEIVQRLRGTLHLALLSQFVASCINISIVLIFVLFFSESTFVSIYYSLYFAAMVLEFFPLCYYGSLLTFEFAALPYALFSCSWPDMDRRFCRHVSILMQMTLSEVTIKAGGFLCIDMNAFFATVRAAYSLFTLAMTFR</sequence>
<dbReference type="RefSeq" id="XP_030383737.1">
    <property type="nucleotide sequence ID" value="XM_030527877.1"/>
</dbReference>
<reference evidence="12" key="1">
    <citation type="submission" date="2025-08" db="UniProtKB">
        <authorList>
            <consortium name="RefSeq"/>
        </authorList>
    </citation>
    <scope>IDENTIFICATION</scope>
    <source>
        <strain evidence="12">11010-0011.00</strain>
        <tissue evidence="12">Whole body</tissue>
    </source>
</reference>
<organism evidence="11 12">
    <name type="scientific">Drosophila lebanonensis</name>
    <name type="common">Fruit fly</name>
    <name type="synonym">Scaptodrosophila lebanonensis</name>
    <dbReference type="NCBI Taxonomy" id="7225"/>
    <lineage>
        <taxon>Eukaryota</taxon>
        <taxon>Metazoa</taxon>
        <taxon>Ecdysozoa</taxon>
        <taxon>Arthropoda</taxon>
        <taxon>Hexapoda</taxon>
        <taxon>Insecta</taxon>
        <taxon>Pterygota</taxon>
        <taxon>Neoptera</taxon>
        <taxon>Endopterygota</taxon>
        <taxon>Diptera</taxon>
        <taxon>Brachycera</taxon>
        <taxon>Muscomorpha</taxon>
        <taxon>Ephydroidea</taxon>
        <taxon>Drosophilidae</taxon>
        <taxon>Scaptodrosophila</taxon>
    </lineage>
</organism>
<evidence type="ECO:0000256" key="10">
    <source>
        <dbReference type="RuleBase" id="RU351113"/>
    </source>
</evidence>
<dbReference type="GO" id="GO:0004984">
    <property type="term" value="F:olfactory receptor activity"/>
    <property type="evidence" value="ECO:0007669"/>
    <property type="project" value="InterPro"/>
</dbReference>
<feature type="transmembrane region" description="Helical" evidence="10">
    <location>
        <begin position="35"/>
        <end position="54"/>
    </location>
</feature>
<comment type="similarity">
    <text evidence="10">Belongs to the insect chemoreceptor superfamily. Heteromeric odorant receptor channel (TC 1.A.69) family.</text>
</comment>
<dbReference type="GO" id="GO:0005886">
    <property type="term" value="C:plasma membrane"/>
    <property type="evidence" value="ECO:0007669"/>
    <property type="project" value="UniProtKB-SubCell"/>
</dbReference>
<protein>
    <recommendedName>
        <fullName evidence="10">Odorant receptor</fullName>
    </recommendedName>
</protein>
<evidence type="ECO:0000256" key="4">
    <source>
        <dbReference type="ARBA" id="ARBA00022692"/>
    </source>
</evidence>
<keyword evidence="3 10" id="KW-0716">Sensory transduction</keyword>
<evidence type="ECO:0000313" key="11">
    <source>
        <dbReference type="Proteomes" id="UP000504634"/>
    </source>
</evidence>
<proteinExistence type="inferred from homology"/>
<dbReference type="PANTHER" id="PTHR21137">
    <property type="entry name" value="ODORANT RECEPTOR"/>
    <property type="match status" value="1"/>
</dbReference>
<dbReference type="InterPro" id="IPR004117">
    <property type="entry name" value="7tm6_olfct_rcpt"/>
</dbReference>
<evidence type="ECO:0000256" key="5">
    <source>
        <dbReference type="ARBA" id="ARBA00022725"/>
    </source>
</evidence>
<evidence type="ECO:0000256" key="1">
    <source>
        <dbReference type="ARBA" id="ARBA00004651"/>
    </source>
</evidence>
<dbReference type="OrthoDB" id="5846619at2759"/>
<dbReference type="Proteomes" id="UP000504634">
    <property type="component" value="Unplaced"/>
</dbReference>
<feature type="transmembrane region" description="Helical" evidence="10">
    <location>
        <begin position="122"/>
        <end position="142"/>
    </location>
</feature>
<evidence type="ECO:0000256" key="6">
    <source>
        <dbReference type="ARBA" id="ARBA00022989"/>
    </source>
</evidence>
<gene>
    <name evidence="12" type="primary">LOC115631186</name>
</gene>
<feature type="transmembrane region" description="Helical" evidence="10">
    <location>
        <begin position="250"/>
        <end position="274"/>
    </location>
</feature>
<keyword evidence="11" id="KW-1185">Reference proteome</keyword>